<dbReference type="Proteomes" id="UP000190395">
    <property type="component" value="Unassembled WGS sequence"/>
</dbReference>
<dbReference type="SUPFAM" id="SSF116734">
    <property type="entry name" value="DNA methylase specificity domain"/>
    <property type="match status" value="1"/>
</dbReference>
<dbReference type="PANTHER" id="PTHR30408">
    <property type="entry name" value="TYPE-1 RESTRICTION ENZYME ECOKI SPECIFICITY PROTEIN"/>
    <property type="match status" value="1"/>
</dbReference>
<dbReference type="InterPro" id="IPR044946">
    <property type="entry name" value="Restrct_endonuc_typeI_TRD_sf"/>
</dbReference>
<gene>
    <name evidence="5" type="ORF">SAMN02745152_01349</name>
</gene>
<evidence type="ECO:0000256" key="2">
    <source>
        <dbReference type="ARBA" id="ARBA00022747"/>
    </source>
</evidence>
<evidence type="ECO:0000256" key="1">
    <source>
        <dbReference type="ARBA" id="ARBA00010923"/>
    </source>
</evidence>
<evidence type="ECO:0000259" key="4">
    <source>
        <dbReference type="Pfam" id="PF01420"/>
    </source>
</evidence>
<dbReference type="CDD" id="cd17515">
    <property type="entry name" value="RMtype1_S_MjaORF132P_Sau1132ORF3780P-TRD1-CR1_like"/>
    <property type="match status" value="1"/>
</dbReference>
<dbReference type="EMBL" id="FUXC01000007">
    <property type="protein sequence ID" value="SJZ83300.1"/>
    <property type="molecule type" value="Genomic_DNA"/>
</dbReference>
<keyword evidence="2" id="KW-0680">Restriction system</keyword>
<proteinExistence type="inferred from homology"/>
<dbReference type="Gene3D" id="3.90.220.20">
    <property type="entry name" value="DNA methylase specificity domains"/>
    <property type="match status" value="1"/>
</dbReference>
<dbReference type="GO" id="GO:0003677">
    <property type="term" value="F:DNA binding"/>
    <property type="evidence" value="ECO:0007669"/>
    <property type="project" value="UniProtKB-KW"/>
</dbReference>
<evidence type="ECO:0000313" key="6">
    <source>
        <dbReference type="Proteomes" id="UP000190395"/>
    </source>
</evidence>
<dbReference type="InterPro" id="IPR000055">
    <property type="entry name" value="Restrct_endonuc_typeI_TRD"/>
</dbReference>
<organism evidence="5 6">
    <name type="scientific">Treponema berlinense</name>
    <dbReference type="NCBI Taxonomy" id="225004"/>
    <lineage>
        <taxon>Bacteria</taxon>
        <taxon>Pseudomonadati</taxon>
        <taxon>Spirochaetota</taxon>
        <taxon>Spirochaetia</taxon>
        <taxon>Spirochaetales</taxon>
        <taxon>Treponemataceae</taxon>
        <taxon>Treponema</taxon>
    </lineage>
</organism>
<name>A0A1T4NVC2_9SPIR</name>
<dbReference type="GeneID" id="303367586"/>
<keyword evidence="6" id="KW-1185">Reference proteome</keyword>
<dbReference type="PANTHER" id="PTHR30408:SF12">
    <property type="entry name" value="TYPE I RESTRICTION ENZYME MJAVIII SPECIFICITY SUBUNIT"/>
    <property type="match status" value="1"/>
</dbReference>
<evidence type="ECO:0000256" key="3">
    <source>
        <dbReference type="ARBA" id="ARBA00023125"/>
    </source>
</evidence>
<comment type="similarity">
    <text evidence="1">Belongs to the type-I restriction system S methylase family.</text>
</comment>
<accession>A0A1T4NVC2</accession>
<dbReference type="Pfam" id="PF01420">
    <property type="entry name" value="Methylase_S"/>
    <property type="match status" value="1"/>
</dbReference>
<dbReference type="InterPro" id="IPR052021">
    <property type="entry name" value="Type-I_RS_S_subunit"/>
</dbReference>
<dbReference type="RefSeq" id="WP_078931093.1">
    <property type="nucleotide sequence ID" value="NZ_FUXC01000007.1"/>
</dbReference>
<sequence>MIGDWKSGSTPNRKNIDFYKNGTIPWLLTGDLNDRIIKNIPNKITKLAYTETSLKLNPKGSVCIAMYGATIGKLGILDFPATTNQACCVCSDFKGIGNLYLFYYLKQHKNIFIQQGFGGAQSNISKEKIISTLLPLPPLGEQKRIVSKIEELFEALDHIQSNLV</sequence>
<protein>
    <submittedName>
        <fullName evidence="5">Type I restriction modification DNA specificity domain-containing protein</fullName>
    </submittedName>
</protein>
<feature type="domain" description="Type I restriction modification DNA specificity" evidence="4">
    <location>
        <begin position="3"/>
        <end position="156"/>
    </location>
</feature>
<dbReference type="OrthoDB" id="9811611at2"/>
<evidence type="ECO:0000313" key="5">
    <source>
        <dbReference type="EMBL" id="SJZ83300.1"/>
    </source>
</evidence>
<dbReference type="GO" id="GO:0009307">
    <property type="term" value="P:DNA restriction-modification system"/>
    <property type="evidence" value="ECO:0007669"/>
    <property type="project" value="UniProtKB-KW"/>
</dbReference>
<reference evidence="5 6" key="1">
    <citation type="submission" date="2017-02" db="EMBL/GenBank/DDBJ databases">
        <authorList>
            <person name="Peterson S.W."/>
        </authorList>
    </citation>
    <scope>NUCLEOTIDE SEQUENCE [LARGE SCALE GENOMIC DNA]</scope>
    <source>
        <strain evidence="5 6">ATCC BAA-909</strain>
    </source>
</reference>
<keyword evidence="3" id="KW-0238">DNA-binding</keyword>
<dbReference type="AlphaFoldDB" id="A0A1T4NVC2"/>
<dbReference type="STRING" id="225004.SAMN02745152_01349"/>